<sequence>MNGASDGHPGDEGGDLARGTEPAREASLGEAVLGATSAADEADRAEEADGPGWAAGDRPAEVAESAVADAAAAAGWEIFRRVAMSCPVPVFATDAVGRHVFVNPRWSELTGVDPDEALGWGWERAIHPHDLLTVTNQWGRARAGGDGVWVRLRLLRPDGLHRAAILQAVATAAGAGGARFIGTLTPLPPVPAWPPLGPSVRASRLGVEPGGPGVPTWGAEWTDLPTRAGGPERSALQHQSREPADEQGPTVPVALPRPRTGQEPSLPPADRLGGADRDDTHGWGAGPAWDAVRAWPGPRGRNHADSTDPRHGDERDDGGPDWWDGATAPDGPPDRHRSGGVPGDDEPDADDPHDLGDLGDLGPADFPLGLGERDRPRERPRRDHLTWDGDRRRATAPDGGDSWPGRADPQSPPTLGGEWRSAIALHGRAVDGHRADGQDPRRGPLGGSHESRHADHARWAHGGGQGAGRGHGAGGTGGGRGTGGEGQAGGHGSGDGGHGRFDRMPPAECGCLYGELARAEAACRDRERWLTSLLAELPAAVLLADAHSQVVGVNQAYCDLFDLAEAPVDLVGTDCRLLLRPRAGLVDDPAGFADRLDTLLRRRRTLRREAVMFADGRVFERSHLPLVSPDGYRGHLWLYIDVTDRRILDAEIEGLISEL</sequence>
<dbReference type="HOGENOM" id="CLU_498523_0_0_11"/>
<dbReference type="Proteomes" id="UP000002484">
    <property type="component" value="Chromosome"/>
</dbReference>
<feature type="compositionally biased region" description="Basic and acidic residues" evidence="1">
    <location>
        <begin position="371"/>
        <end position="395"/>
    </location>
</feature>
<dbReference type="eggNOG" id="COG2202">
    <property type="taxonomic scope" value="Bacteria"/>
</dbReference>
<feature type="compositionally biased region" description="Low complexity" evidence="1">
    <location>
        <begin position="358"/>
        <end position="370"/>
    </location>
</feature>
<name>E3J0V1_PSEI1</name>
<dbReference type="SMART" id="SM00091">
    <property type="entry name" value="PAS"/>
    <property type="match status" value="2"/>
</dbReference>
<dbReference type="InterPro" id="IPR013655">
    <property type="entry name" value="PAS_fold_3"/>
</dbReference>
<dbReference type="STRING" id="298654.FraEuI1c_6031"/>
<dbReference type="SUPFAM" id="SSF55785">
    <property type="entry name" value="PYP-like sensor domain (PAS domain)"/>
    <property type="match status" value="2"/>
</dbReference>
<dbReference type="AlphaFoldDB" id="E3J0V1"/>
<evidence type="ECO:0000313" key="4">
    <source>
        <dbReference type="Proteomes" id="UP000002484"/>
    </source>
</evidence>
<feature type="compositionally biased region" description="Basic and acidic residues" evidence="1">
    <location>
        <begin position="430"/>
        <end position="442"/>
    </location>
</feature>
<dbReference type="Pfam" id="PF08447">
    <property type="entry name" value="PAS_3"/>
    <property type="match status" value="1"/>
</dbReference>
<dbReference type="Pfam" id="PF08448">
    <property type="entry name" value="PAS_4"/>
    <property type="match status" value="1"/>
</dbReference>
<dbReference type="InterPro" id="IPR000014">
    <property type="entry name" value="PAS"/>
</dbReference>
<gene>
    <name evidence="3" type="ordered locus">FraEuI1c_6031</name>
</gene>
<keyword evidence="4" id="KW-1185">Reference proteome</keyword>
<dbReference type="InParanoid" id="E3J0V1"/>
<dbReference type="PROSITE" id="PS50112">
    <property type="entry name" value="PAS"/>
    <property type="match status" value="1"/>
</dbReference>
<protein>
    <submittedName>
        <fullName evidence="3">PAS fold-3 domain protein</fullName>
    </submittedName>
</protein>
<feature type="compositionally biased region" description="Basic and acidic residues" evidence="1">
    <location>
        <begin position="449"/>
        <end position="458"/>
    </location>
</feature>
<dbReference type="EMBL" id="CP002299">
    <property type="protein sequence ID" value="ADP84015.1"/>
    <property type="molecule type" value="Genomic_DNA"/>
</dbReference>
<evidence type="ECO:0000256" key="1">
    <source>
        <dbReference type="SAM" id="MobiDB-lite"/>
    </source>
</evidence>
<proteinExistence type="predicted"/>
<dbReference type="InterPro" id="IPR013656">
    <property type="entry name" value="PAS_4"/>
</dbReference>
<reference evidence="3 4" key="1">
    <citation type="submission" date="2010-10" db="EMBL/GenBank/DDBJ databases">
        <title>Complete sequence of Frankia sp. EuI1c.</title>
        <authorList>
            <consortium name="US DOE Joint Genome Institute"/>
            <person name="Lucas S."/>
            <person name="Copeland A."/>
            <person name="Lapidus A."/>
            <person name="Cheng J.-F."/>
            <person name="Bruce D."/>
            <person name="Goodwin L."/>
            <person name="Pitluck S."/>
            <person name="Chertkov O."/>
            <person name="Detter J.C."/>
            <person name="Han C."/>
            <person name="Tapia R."/>
            <person name="Land M."/>
            <person name="Hauser L."/>
            <person name="Jeffries C."/>
            <person name="Kyrpides N."/>
            <person name="Ivanova N."/>
            <person name="Mikhailova N."/>
            <person name="Beauchemin N."/>
            <person name="Sen A."/>
            <person name="Sur S.A."/>
            <person name="Gtari M."/>
            <person name="Wall L."/>
            <person name="Tisa L."/>
            <person name="Woyke T."/>
        </authorList>
    </citation>
    <scope>NUCLEOTIDE SEQUENCE [LARGE SCALE GENOMIC DNA]</scope>
    <source>
        <strain evidence="4">DSM 45817 / CECT 9037 / EuI1c</strain>
    </source>
</reference>
<feature type="region of interest" description="Disordered" evidence="1">
    <location>
        <begin position="430"/>
        <end position="501"/>
    </location>
</feature>
<dbReference type="NCBIfam" id="TIGR00229">
    <property type="entry name" value="sensory_box"/>
    <property type="match status" value="1"/>
</dbReference>
<accession>E3J0V1</accession>
<feature type="compositionally biased region" description="Basic and acidic residues" evidence="1">
    <location>
        <begin position="302"/>
        <end position="318"/>
    </location>
</feature>
<feature type="domain" description="PAS" evidence="2">
    <location>
        <begin position="75"/>
        <end position="145"/>
    </location>
</feature>
<feature type="region of interest" description="Disordered" evidence="1">
    <location>
        <begin position="203"/>
        <end position="418"/>
    </location>
</feature>
<dbReference type="KEGG" id="fri:FraEuI1c_6031"/>
<dbReference type="RefSeq" id="WP_013427133.1">
    <property type="nucleotide sequence ID" value="NC_014666.1"/>
</dbReference>
<evidence type="ECO:0000313" key="3">
    <source>
        <dbReference type="EMBL" id="ADP84015.1"/>
    </source>
</evidence>
<evidence type="ECO:0000259" key="2">
    <source>
        <dbReference type="PROSITE" id="PS50112"/>
    </source>
</evidence>
<organism evidence="3 4">
    <name type="scientific">Pseudofrankia inefficax (strain DSM 45817 / CECT 9037 / DDB 130130 / EuI1c)</name>
    <name type="common">Frankia inefficax</name>
    <dbReference type="NCBI Taxonomy" id="298654"/>
    <lineage>
        <taxon>Bacteria</taxon>
        <taxon>Bacillati</taxon>
        <taxon>Actinomycetota</taxon>
        <taxon>Actinomycetes</taxon>
        <taxon>Frankiales</taxon>
        <taxon>Frankiaceae</taxon>
        <taxon>Pseudofrankia</taxon>
    </lineage>
</organism>
<feature type="region of interest" description="Disordered" evidence="1">
    <location>
        <begin position="1"/>
        <end position="60"/>
    </location>
</feature>
<dbReference type="InterPro" id="IPR035965">
    <property type="entry name" value="PAS-like_dom_sf"/>
</dbReference>
<dbReference type="CDD" id="cd00130">
    <property type="entry name" value="PAS"/>
    <property type="match status" value="1"/>
</dbReference>
<dbReference type="OrthoDB" id="9760752at2"/>
<feature type="compositionally biased region" description="Gly residues" evidence="1">
    <location>
        <begin position="461"/>
        <end position="496"/>
    </location>
</feature>
<dbReference type="Gene3D" id="3.30.450.20">
    <property type="entry name" value="PAS domain"/>
    <property type="match status" value="2"/>
</dbReference>
<dbReference type="eggNOG" id="COG3829">
    <property type="taxonomic scope" value="Bacteria"/>
</dbReference>